<organism evidence="1 2">
    <name type="scientific">Thermogemmata fonticola</name>
    <dbReference type="NCBI Taxonomy" id="2755323"/>
    <lineage>
        <taxon>Bacteria</taxon>
        <taxon>Pseudomonadati</taxon>
        <taxon>Planctomycetota</taxon>
        <taxon>Planctomycetia</taxon>
        <taxon>Gemmatales</taxon>
        <taxon>Gemmataceae</taxon>
        <taxon>Thermogemmata</taxon>
    </lineage>
</organism>
<name>A0A7V8VFX1_9BACT</name>
<keyword evidence="2" id="KW-1185">Reference proteome</keyword>
<gene>
    <name evidence="1" type="ORF">H0921_13595</name>
</gene>
<evidence type="ECO:0008006" key="3">
    <source>
        <dbReference type="Google" id="ProtNLM"/>
    </source>
</evidence>
<accession>A0A7V8VFX1</accession>
<proteinExistence type="predicted"/>
<sequence>MTACTPLPVRADDFNVQAILPYGLEVRHIRQAMEAFIDFLGFINWELHRKGIRRLELLVMPATFSSIVSEFIAGTLPKYCSSLVKNRHHNGYPDLLPRGYYSGDSVLRGQEGIEVKASRYRSGWQGHNPEEGWLIVFVFDANSSRDEVQDVELRPFRFVEVVGAKLRKSDWRFSGRSGTSRRTITASVQRSGFDKMRANWIYRVSE</sequence>
<protein>
    <recommendedName>
        <fullName evidence="3">Restriction endonuclease</fullName>
    </recommendedName>
</protein>
<comment type="caution">
    <text evidence="1">The sequence shown here is derived from an EMBL/GenBank/DDBJ whole genome shotgun (WGS) entry which is preliminary data.</text>
</comment>
<dbReference type="AlphaFoldDB" id="A0A7V8VFX1"/>
<reference evidence="1 2" key="1">
    <citation type="submission" date="2020-07" db="EMBL/GenBank/DDBJ databases">
        <title>Thermogemmata thermophila gen. nov., sp. nov., a novel moderate thermophilic planctomycete from a Kamchatka hot spring.</title>
        <authorList>
            <person name="Elcheninov A.G."/>
            <person name="Podosokorskaya O.A."/>
            <person name="Kovaleva O.L."/>
            <person name="Novikov A."/>
            <person name="Bonch-Osmolovskaya E.A."/>
            <person name="Toshchakov S.V."/>
            <person name="Kublanov I.V."/>
        </authorList>
    </citation>
    <scope>NUCLEOTIDE SEQUENCE [LARGE SCALE GENOMIC DNA]</scope>
    <source>
        <strain evidence="1 2">2918</strain>
    </source>
</reference>
<evidence type="ECO:0000313" key="2">
    <source>
        <dbReference type="Proteomes" id="UP000542342"/>
    </source>
</evidence>
<dbReference type="EMBL" id="JACEFB010000011">
    <property type="protein sequence ID" value="MBA2227192.1"/>
    <property type="molecule type" value="Genomic_DNA"/>
</dbReference>
<dbReference type="Proteomes" id="UP000542342">
    <property type="component" value="Unassembled WGS sequence"/>
</dbReference>
<evidence type="ECO:0000313" key="1">
    <source>
        <dbReference type="EMBL" id="MBA2227192.1"/>
    </source>
</evidence>